<sequence>MEKITFRNNQGLKLRGVLQKGTNDKLVIMCHGFRSNRSSRGRFDRFAESFQRIGYHVLRFDFGGCGESEDRPLSLESEVSDLTAAIDDAVSNGFTEIALYGHSLGARVCLESYQPTYIKTMILTGAGTGPVTYDWKEEFTPSQLEELKETGYLKQPVQDPYREEIVISKQMLVDFEQVDQERLLSSIQCPLLVVHGDQGEEEILLPLTQKGMKYLSPSSHLTIIEGAPHSFEGYLDHVEKAAIDWFHKHF</sequence>
<evidence type="ECO:0000259" key="1">
    <source>
        <dbReference type="Pfam" id="PF12146"/>
    </source>
</evidence>
<dbReference type="Proteomes" id="UP000256305">
    <property type="component" value="Unassembled WGS sequence"/>
</dbReference>
<feature type="domain" description="Serine aminopeptidase S33" evidence="1">
    <location>
        <begin position="23"/>
        <end position="132"/>
    </location>
</feature>
<dbReference type="SUPFAM" id="SSF53474">
    <property type="entry name" value="alpha/beta-Hydrolases"/>
    <property type="match status" value="1"/>
</dbReference>
<dbReference type="GO" id="GO:0016787">
    <property type="term" value="F:hydrolase activity"/>
    <property type="evidence" value="ECO:0007669"/>
    <property type="project" value="UniProtKB-KW"/>
</dbReference>
<name>A0A3E0J927_9BACI</name>
<evidence type="ECO:0000313" key="3">
    <source>
        <dbReference type="Proteomes" id="UP000256305"/>
    </source>
</evidence>
<accession>A0A3E0J927</accession>
<dbReference type="RefSeq" id="WP_115823523.1">
    <property type="nucleotide sequence ID" value="NZ_QUAE01000006.1"/>
</dbReference>
<dbReference type="PANTHER" id="PTHR42886">
    <property type="entry name" value="RE40534P-RELATED"/>
    <property type="match status" value="1"/>
</dbReference>
<dbReference type="Gene3D" id="3.40.50.1820">
    <property type="entry name" value="alpha/beta hydrolase"/>
    <property type="match status" value="1"/>
</dbReference>
<dbReference type="Pfam" id="PF12146">
    <property type="entry name" value="Hydrolase_4"/>
    <property type="match status" value="1"/>
</dbReference>
<evidence type="ECO:0000313" key="2">
    <source>
        <dbReference type="EMBL" id="REJ09456.1"/>
    </source>
</evidence>
<comment type="caution">
    <text evidence="2">The sequence shown here is derived from an EMBL/GenBank/DDBJ whole genome shotgun (WGS) entry which is preliminary data.</text>
</comment>
<dbReference type="InterPro" id="IPR022742">
    <property type="entry name" value="Hydrolase_4"/>
</dbReference>
<keyword evidence="3" id="KW-1185">Reference proteome</keyword>
<reference evidence="2 3" key="1">
    <citation type="submission" date="2018-08" db="EMBL/GenBank/DDBJ databases">
        <title>Genome sequence of Halobacillus trueperi KCTC 3686.</title>
        <authorList>
            <person name="Cho K.H."/>
            <person name="Kwak M.-J."/>
            <person name="Kim B.-Y."/>
            <person name="Chun J."/>
        </authorList>
    </citation>
    <scope>NUCLEOTIDE SEQUENCE [LARGE SCALE GENOMIC DNA]</scope>
    <source>
        <strain evidence="2 3">KCTC 3686</strain>
    </source>
</reference>
<dbReference type="EMBL" id="QUAE01000006">
    <property type="protein sequence ID" value="REJ09456.1"/>
    <property type="molecule type" value="Genomic_DNA"/>
</dbReference>
<dbReference type="AlphaFoldDB" id="A0A3E0J927"/>
<proteinExistence type="predicted"/>
<dbReference type="InterPro" id="IPR029058">
    <property type="entry name" value="AB_hydrolase_fold"/>
</dbReference>
<dbReference type="PANTHER" id="PTHR42886:SF53">
    <property type="entry name" value="ALPHA_BETA-HYDROLASES SUPERFAMILY PROTEIN"/>
    <property type="match status" value="1"/>
</dbReference>
<keyword evidence="2" id="KW-0378">Hydrolase</keyword>
<organism evidence="2 3">
    <name type="scientific">Halobacillus trueperi</name>
    <dbReference type="NCBI Taxonomy" id="156205"/>
    <lineage>
        <taxon>Bacteria</taxon>
        <taxon>Bacillati</taxon>
        <taxon>Bacillota</taxon>
        <taxon>Bacilli</taxon>
        <taxon>Bacillales</taxon>
        <taxon>Bacillaceae</taxon>
        <taxon>Halobacillus</taxon>
    </lineage>
</organism>
<gene>
    <name evidence="2" type="ORF">DYE48_10225</name>
</gene>
<protein>
    <submittedName>
        <fullName evidence="2">Alpha/beta hydrolase</fullName>
    </submittedName>
</protein>